<accession>A0A645GIB5</accession>
<comment type="caution">
    <text evidence="1">The sequence shown here is derived from an EMBL/GenBank/DDBJ whole genome shotgun (WGS) entry which is preliminary data.</text>
</comment>
<name>A0A645GIB5_9ZZZZ</name>
<dbReference type="AlphaFoldDB" id="A0A645GIB5"/>
<dbReference type="EMBL" id="VSSQ01075315">
    <property type="protein sequence ID" value="MPN25946.1"/>
    <property type="molecule type" value="Genomic_DNA"/>
</dbReference>
<gene>
    <name evidence="1" type="ORF">SDC9_173367</name>
</gene>
<protein>
    <submittedName>
        <fullName evidence="1">Uncharacterized protein</fullName>
    </submittedName>
</protein>
<organism evidence="1">
    <name type="scientific">bioreactor metagenome</name>
    <dbReference type="NCBI Taxonomy" id="1076179"/>
    <lineage>
        <taxon>unclassified sequences</taxon>
        <taxon>metagenomes</taxon>
        <taxon>ecological metagenomes</taxon>
    </lineage>
</organism>
<evidence type="ECO:0000313" key="1">
    <source>
        <dbReference type="EMBL" id="MPN25946.1"/>
    </source>
</evidence>
<reference evidence="1" key="1">
    <citation type="submission" date="2019-08" db="EMBL/GenBank/DDBJ databases">
        <authorList>
            <person name="Kucharzyk K."/>
            <person name="Murdoch R.W."/>
            <person name="Higgins S."/>
            <person name="Loffler F."/>
        </authorList>
    </citation>
    <scope>NUCLEOTIDE SEQUENCE</scope>
</reference>
<proteinExistence type="predicted"/>
<sequence length="221" mass="24126">MRFPVLYQRRMPSPRSAESTGRERIRLPRTMLSLLLCSEMPNSTFSITLFSISRPLPSAMMPPSIASCESPLSRMTRPRTVTLSDLMVSTVPLPPPSMMTLPWASSVRGLLMVAGPRYWPAGRRRTLPGSAMSSHVCRDCSATAARERLSSGRIRKNRRRIGRDCAVCLGDSPQSVSSFCRSVGYSQYSVTSLAHAVAASRARLTMSGLTPAACAVSDMPD</sequence>